<gene>
    <name evidence="2" type="ordered locus">Halhy_1922</name>
</gene>
<dbReference type="KEGG" id="hhy:Halhy_1922"/>
<sequence>MFLLEFILDFFVEVILKGIGYILGKALGYSGASIMWVLGGGKKPIKAYLELEDYGYLAPFIGLIAITGILCWIFIK</sequence>
<keyword evidence="1" id="KW-1133">Transmembrane helix</keyword>
<dbReference type="AlphaFoldDB" id="F4L5C7"/>
<reference key="2">
    <citation type="submission" date="2011-04" db="EMBL/GenBank/DDBJ databases">
        <title>Complete sequence of chromosome of Haliscomenobacter hydrossis DSM 1100.</title>
        <authorList>
            <consortium name="US DOE Joint Genome Institute (JGI-PGF)"/>
            <person name="Lucas S."/>
            <person name="Han J."/>
            <person name="Lapidus A."/>
            <person name="Bruce D."/>
            <person name="Goodwin L."/>
            <person name="Pitluck S."/>
            <person name="Peters L."/>
            <person name="Kyrpides N."/>
            <person name="Mavromatis K."/>
            <person name="Ivanova N."/>
            <person name="Ovchinnikova G."/>
            <person name="Pagani I."/>
            <person name="Daligault H."/>
            <person name="Detter J.C."/>
            <person name="Han C."/>
            <person name="Land M."/>
            <person name="Hauser L."/>
            <person name="Markowitz V."/>
            <person name="Cheng J.-F."/>
            <person name="Hugenholtz P."/>
            <person name="Woyke T."/>
            <person name="Wu D."/>
            <person name="Verbarg S."/>
            <person name="Frueling A."/>
            <person name="Brambilla E."/>
            <person name="Klenk H.-P."/>
            <person name="Eisen J.A."/>
        </authorList>
    </citation>
    <scope>NUCLEOTIDE SEQUENCE</scope>
    <source>
        <strain>DSM 1100</strain>
    </source>
</reference>
<keyword evidence="3" id="KW-1185">Reference proteome</keyword>
<feature type="transmembrane region" description="Helical" evidence="1">
    <location>
        <begin position="54"/>
        <end position="75"/>
    </location>
</feature>
<organism evidence="2 3">
    <name type="scientific">Haliscomenobacter hydrossis (strain ATCC 27775 / DSM 1100 / LMG 10767 / O)</name>
    <dbReference type="NCBI Taxonomy" id="760192"/>
    <lineage>
        <taxon>Bacteria</taxon>
        <taxon>Pseudomonadati</taxon>
        <taxon>Bacteroidota</taxon>
        <taxon>Saprospiria</taxon>
        <taxon>Saprospirales</taxon>
        <taxon>Haliscomenobacteraceae</taxon>
        <taxon>Haliscomenobacter</taxon>
    </lineage>
</organism>
<dbReference type="HOGENOM" id="CLU_2649407_0_0_10"/>
<protein>
    <submittedName>
        <fullName evidence="2">Uncharacterized protein</fullName>
    </submittedName>
</protein>
<accession>F4L5C7</accession>
<proteinExistence type="predicted"/>
<name>F4L5C7_HALH1</name>
<keyword evidence="1" id="KW-0812">Transmembrane</keyword>
<evidence type="ECO:0000313" key="3">
    <source>
        <dbReference type="Proteomes" id="UP000008461"/>
    </source>
</evidence>
<evidence type="ECO:0000313" key="2">
    <source>
        <dbReference type="EMBL" id="AEE49807.1"/>
    </source>
</evidence>
<keyword evidence="1" id="KW-0472">Membrane</keyword>
<dbReference type="RefSeq" id="WP_013764360.1">
    <property type="nucleotide sequence ID" value="NC_015510.1"/>
</dbReference>
<reference evidence="2 3" key="1">
    <citation type="journal article" date="2011" name="Stand. Genomic Sci.">
        <title>Complete genome sequence of Haliscomenobacter hydrossis type strain (O).</title>
        <authorList>
            <consortium name="US DOE Joint Genome Institute (JGI-PGF)"/>
            <person name="Daligault H."/>
            <person name="Lapidus A."/>
            <person name="Zeytun A."/>
            <person name="Nolan M."/>
            <person name="Lucas S."/>
            <person name="Del Rio T.G."/>
            <person name="Tice H."/>
            <person name="Cheng J.F."/>
            <person name="Tapia R."/>
            <person name="Han C."/>
            <person name="Goodwin L."/>
            <person name="Pitluck S."/>
            <person name="Liolios K."/>
            <person name="Pagani I."/>
            <person name="Ivanova N."/>
            <person name="Huntemann M."/>
            <person name="Mavromatis K."/>
            <person name="Mikhailova N."/>
            <person name="Pati A."/>
            <person name="Chen A."/>
            <person name="Palaniappan K."/>
            <person name="Land M."/>
            <person name="Hauser L."/>
            <person name="Brambilla E.M."/>
            <person name="Rohde M."/>
            <person name="Verbarg S."/>
            <person name="Goker M."/>
            <person name="Bristow J."/>
            <person name="Eisen J.A."/>
            <person name="Markowitz V."/>
            <person name="Hugenholtz P."/>
            <person name="Kyrpides N.C."/>
            <person name="Klenk H.P."/>
            <person name="Woyke T."/>
        </authorList>
    </citation>
    <scope>NUCLEOTIDE SEQUENCE [LARGE SCALE GENOMIC DNA]</scope>
    <source>
        <strain evidence="3">ATCC 27775 / DSM 1100 / LMG 10767 / O</strain>
    </source>
</reference>
<dbReference type="EMBL" id="CP002691">
    <property type="protein sequence ID" value="AEE49807.1"/>
    <property type="molecule type" value="Genomic_DNA"/>
</dbReference>
<evidence type="ECO:0000256" key="1">
    <source>
        <dbReference type="SAM" id="Phobius"/>
    </source>
</evidence>
<dbReference type="Proteomes" id="UP000008461">
    <property type="component" value="Chromosome"/>
</dbReference>